<accession>A0A1X6P163</accession>
<name>A0A1X6P163_PORUM</name>
<keyword evidence="5" id="KW-1185">Reference proteome</keyword>
<organism evidence="4 5">
    <name type="scientific">Porphyra umbilicalis</name>
    <name type="common">Purple laver</name>
    <name type="synonym">Red alga</name>
    <dbReference type="NCBI Taxonomy" id="2786"/>
    <lineage>
        <taxon>Eukaryota</taxon>
        <taxon>Rhodophyta</taxon>
        <taxon>Bangiophyceae</taxon>
        <taxon>Bangiales</taxon>
        <taxon>Bangiaceae</taxon>
        <taxon>Porphyra</taxon>
    </lineage>
</organism>
<dbReference type="Pfam" id="PF00134">
    <property type="entry name" value="Cyclin_N"/>
    <property type="match status" value="1"/>
</dbReference>
<sequence>MTSDTAWLFSAEEIENSPSRADGVDAQSEGRTVARMADFLRDASRLLRLPMLTTAVAVKYWQRFYMLESLKRHNPWEVAGACLFLACKVQETHMRLREVIYATVKVRTRGSEDFPDGEEVRESHPHYFAEKEKLLIKERVLLRVLHFDLTVDHAYKHVWAMTKTFIPASHMQGKVTQVAWNFINDSLRTYMHVQYCEREIAASVFYLSANYCDVPLPDGRGRDAAGRRLISWHELFPVNLARVHSIGERMLDEYDPSMAKRAGADANGASGDGERHGYRS</sequence>
<dbReference type="Proteomes" id="UP000218209">
    <property type="component" value="Unassembled WGS sequence"/>
</dbReference>
<dbReference type="InterPro" id="IPR013763">
    <property type="entry name" value="Cyclin-like_dom"/>
</dbReference>
<proteinExistence type="inferred from homology"/>
<dbReference type="EMBL" id="KV918940">
    <property type="protein sequence ID" value="OSX74609.1"/>
    <property type="molecule type" value="Genomic_DNA"/>
</dbReference>
<dbReference type="OrthoDB" id="10264655at2759"/>
<evidence type="ECO:0000313" key="4">
    <source>
        <dbReference type="EMBL" id="OSX74609.1"/>
    </source>
</evidence>
<dbReference type="GO" id="GO:0006357">
    <property type="term" value="P:regulation of transcription by RNA polymerase II"/>
    <property type="evidence" value="ECO:0007669"/>
    <property type="project" value="InterPro"/>
</dbReference>
<dbReference type="InterPro" id="IPR006671">
    <property type="entry name" value="Cyclin_N"/>
</dbReference>
<comment type="similarity">
    <text evidence="1">Belongs to the cyclin family.</text>
</comment>
<dbReference type="AlphaFoldDB" id="A0A1X6P163"/>
<gene>
    <name evidence="4" type="ORF">BU14_0280s0025</name>
</gene>
<dbReference type="PANTHER" id="PTHR10026">
    <property type="entry name" value="CYCLIN"/>
    <property type="match status" value="1"/>
</dbReference>
<dbReference type="InterPro" id="IPR036915">
    <property type="entry name" value="Cyclin-like_sf"/>
</dbReference>
<feature type="domain" description="Cyclin-like" evidence="3">
    <location>
        <begin position="38"/>
        <end position="143"/>
    </location>
</feature>
<keyword evidence="1" id="KW-0195">Cyclin</keyword>
<dbReference type="InterPro" id="IPR043198">
    <property type="entry name" value="Cyclin/Ssn8"/>
</dbReference>
<feature type="region of interest" description="Disordered" evidence="2">
    <location>
        <begin position="261"/>
        <end position="280"/>
    </location>
</feature>
<dbReference type="SUPFAM" id="SSF47954">
    <property type="entry name" value="Cyclin-like"/>
    <property type="match status" value="2"/>
</dbReference>
<evidence type="ECO:0000256" key="2">
    <source>
        <dbReference type="SAM" id="MobiDB-lite"/>
    </source>
</evidence>
<evidence type="ECO:0000259" key="3">
    <source>
        <dbReference type="SMART" id="SM00385"/>
    </source>
</evidence>
<reference evidence="4 5" key="1">
    <citation type="submission" date="2017-03" db="EMBL/GenBank/DDBJ databases">
        <title>WGS assembly of Porphyra umbilicalis.</title>
        <authorList>
            <person name="Brawley S.H."/>
            <person name="Blouin N.A."/>
            <person name="Ficko-Blean E."/>
            <person name="Wheeler G.L."/>
            <person name="Lohr M."/>
            <person name="Goodson H.V."/>
            <person name="Jenkins J.W."/>
            <person name="Blaby-Haas C.E."/>
            <person name="Helliwell K.E."/>
            <person name="Chan C."/>
            <person name="Marriage T."/>
            <person name="Bhattacharya D."/>
            <person name="Klein A.S."/>
            <person name="Badis Y."/>
            <person name="Brodie J."/>
            <person name="Cao Y."/>
            <person name="Collen J."/>
            <person name="Dittami S.M."/>
            <person name="Gachon C.M."/>
            <person name="Green B.R."/>
            <person name="Karpowicz S."/>
            <person name="Kim J.W."/>
            <person name="Kudahl U."/>
            <person name="Lin S."/>
            <person name="Michel G."/>
            <person name="Mittag M."/>
            <person name="Olson B.J."/>
            <person name="Pangilinan J."/>
            <person name="Peng Y."/>
            <person name="Qiu H."/>
            <person name="Shu S."/>
            <person name="Singer J.T."/>
            <person name="Smith A.G."/>
            <person name="Sprecher B.N."/>
            <person name="Wagner V."/>
            <person name="Wang W."/>
            <person name="Wang Z.-Y."/>
            <person name="Yan J."/>
            <person name="Yarish C."/>
            <person name="Zoeuner-Riek S."/>
            <person name="Zhuang Y."/>
            <person name="Zou Y."/>
            <person name="Lindquist E.A."/>
            <person name="Grimwood J."/>
            <person name="Barry K."/>
            <person name="Rokhsar D.S."/>
            <person name="Schmutz J."/>
            <person name="Stiller J.W."/>
            <person name="Grossman A.R."/>
            <person name="Prochnik S.E."/>
        </authorList>
    </citation>
    <scope>NUCLEOTIDE SEQUENCE [LARGE SCALE GENOMIC DNA]</scope>
    <source>
        <strain evidence="4">4086291</strain>
    </source>
</reference>
<dbReference type="CDD" id="cd20546">
    <property type="entry name" value="CYCLIN_SpCG1C_ScCTK2-like_rpt2"/>
    <property type="match status" value="1"/>
</dbReference>
<dbReference type="GO" id="GO:0016538">
    <property type="term" value="F:cyclin-dependent protein serine/threonine kinase regulator activity"/>
    <property type="evidence" value="ECO:0007669"/>
    <property type="project" value="InterPro"/>
</dbReference>
<protein>
    <recommendedName>
        <fullName evidence="3">Cyclin-like domain-containing protein</fullName>
    </recommendedName>
</protein>
<dbReference type="SMART" id="SM00385">
    <property type="entry name" value="CYCLIN"/>
    <property type="match status" value="1"/>
</dbReference>
<dbReference type="Gene3D" id="1.10.472.10">
    <property type="entry name" value="Cyclin-like"/>
    <property type="match status" value="2"/>
</dbReference>
<evidence type="ECO:0000256" key="1">
    <source>
        <dbReference type="RuleBase" id="RU000383"/>
    </source>
</evidence>
<evidence type="ECO:0000313" key="5">
    <source>
        <dbReference type="Proteomes" id="UP000218209"/>
    </source>
</evidence>